<evidence type="ECO:0000256" key="2">
    <source>
        <dbReference type="ARBA" id="ARBA00002923"/>
    </source>
</evidence>
<keyword evidence="6 12" id="KW-0441">Lipid A biosynthesis</keyword>
<proteinExistence type="inferred from homology"/>
<reference evidence="13 14" key="1">
    <citation type="submission" date="2022-12" db="EMBL/GenBank/DDBJ databases">
        <title>Polyphasic characterization of Geotalea uranireducens NIT-SL11 newly isolated from a complex of sewage sludge and microbially reduced graphene oxide.</title>
        <authorList>
            <person name="Xie L."/>
            <person name="Yoshida N."/>
            <person name="Meng L."/>
        </authorList>
    </citation>
    <scope>NUCLEOTIDE SEQUENCE [LARGE SCALE GENOMIC DNA]</scope>
    <source>
        <strain evidence="13 14">NIT-SL11</strain>
    </source>
</reference>
<keyword evidence="7 12" id="KW-0479">Metal-binding</keyword>
<protein>
    <recommendedName>
        <fullName evidence="4 12">UDP-3-O-acyl-N-acetylglucosamine deacetylase</fullName>
        <shortName evidence="12">UDP-3-O-acyl-GlcNAc deacetylase</shortName>
        <ecNumber evidence="4 12">3.5.1.108</ecNumber>
    </recommendedName>
    <alternativeName>
        <fullName evidence="12">UDP-3-O-[R-3-hydroxymyristoyl]-N-acetylglucosamine deacetylase</fullName>
    </alternativeName>
</protein>
<dbReference type="PANTHER" id="PTHR33694">
    <property type="entry name" value="UDP-3-O-ACYL-N-ACETYLGLUCOSAMINE DEACETYLASE 1, MITOCHONDRIAL-RELATED"/>
    <property type="match status" value="1"/>
</dbReference>
<keyword evidence="10 12" id="KW-0443">Lipid metabolism</keyword>
<organism evidence="13 14">
    <name type="scientific">Geotalea uraniireducens</name>
    <dbReference type="NCBI Taxonomy" id="351604"/>
    <lineage>
        <taxon>Bacteria</taxon>
        <taxon>Pseudomonadati</taxon>
        <taxon>Thermodesulfobacteriota</taxon>
        <taxon>Desulfuromonadia</taxon>
        <taxon>Geobacterales</taxon>
        <taxon>Geobacteraceae</taxon>
        <taxon>Geotalea</taxon>
    </lineage>
</organism>
<dbReference type="Gene3D" id="3.30.1700.10">
    <property type="entry name" value="lpxc deacetylase, domain 2"/>
    <property type="match status" value="1"/>
</dbReference>
<dbReference type="PANTHER" id="PTHR33694:SF1">
    <property type="entry name" value="UDP-3-O-ACYL-N-ACETYLGLUCOSAMINE DEACETYLASE 1, MITOCHONDRIAL-RELATED"/>
    <property type="match status" value="1"/>
</dbReference>
<dbReference type="NCBIfam" id="TIGR00325">
    <property type="entry name" value="lpxC"/>
    <property type="match status" value="1"/>
</dbReference>
<name>A0ABN6VZ04_9BACT</name>
<evidence type="ECO:0000256" key="9">
    <source>
        <dbReference type="ARBA" id="ARBA00022833"/>
    </source>
</evidence>
<comment type="cofactor">
    <cofactor evidence="1 12">
        <name>Zn(2+)</name>
        <dbReference type="ChEBI" id="CHEBI:29105"/>
    </cofactor>
</comment>
<evidence type="ECO:0000256" key="11">
    <source>
        <dbReference type="ARBA" id="ARBA00024535"/>
    </source>
</evidence>
<dbReference type="SUPFAM" id="SSF54211">
    <property type="entry name" value="Ribosomal protein S5 domain 2-like"/>
    <property type="match status" value="2"/>
</dbReference>
<dbReference type="Gene3D" id="3.30.230.20">
    <property type="entry name" value="lpxc deacetylase, domain 1"/>
    <property type="match status" value="1"/>
</dbReference>
<dbReference type="InterPro" id="IPR015870">
    <property type="entry name" value="UDP-acyl_N-AcGlcN_deAcase_N"/>
</dbReference>
<evidence type="ECO:0000256" key="8">
    <source>
        <dbReference type="ARBA" id="ARBA00022801"/>
    </source>
</evidence>
<dbReference type="EC" id="3.5.1.108" evidence="4 12"/>
<keyword evidence="8 12" id="KW-0378">Hydrolase</keyword>
<comment type="similarity">
    <text evidence="12">Belongs to the LpxC family.</text>
</comment>
<evidence type="ECO:0000256" key="1">
    <source>
        <dbReference type="ARBA" id="ARBA00001947"/>
    </source>
</evidence>
<accession>A0ABN6VZ04</accession>
<evidence type="ECO:0000313" key="14">
    <source>
        <dbReference type="Proteomes" id="UP001317705"/>
    </source>
</evidence>
<gene>
    <name evidence="13" type="primary">lpxC_2</name>
    <name evidence="12" type="synonym">lpxC</name>
    <name evidence="13" type="ORF">GURASL_28100</name>
</gene>
<dbReference type="EMBL" id="AP027151">
    <property type="protein sequence ID" value="BDV43887.1"/>
    <property type="molecule type" value="Genomic_DNA"/>
</dbReference>
<feature type="binding site" evidence="12">
    <location>
        <position position="76"/>
    </location>
    <ligand>
        <name>Zn(2+)</name>
        <dbReference type="ChEBI" id="CHEBI:29105"/>
    </ligand>
</feature>
<feature type="active site" description="Proton donor" evidence="12">
    <location>
        <position position="260"/>
    </location>
</feature>
<evidence type="ECO:0000256" key="3">
    <source>
        <dbReference type="ARBA" id="ARBA00005002"/>
    </source>
</evidence>
<dbReference type="InterPro" id="IPR011334">
    <property type="entry name" value="UDP-acyl_GlcNac_deAcase_C"/>
</dbReference>
<evidence type="ECO:0000256" key="10">
    <source>
        <dbReference type="ARBA" id="ARBA00023098"/>
    </source>
</evidence>
<evidence type="ECO:0000256" key="12">
    <source>
        <dbReference type="HAMAP-Rule" id="MF_00388"/>
    </source>
</evidence>
<dbReference type="RefSeq" id="WP_282000008.1">
    <property type="nucleotide sequence ID" value="NZ_AP027151.1"/>
</dbReference>
<evidence type="ECO:0000256" key="5">
    <source>
        <dbReference type="ARBA" id="ARBA00022516"/>
    </source>
</evidence>
<dbReference type="InterPro" id="IPR020568">
    <property type="entry name" value="Ribosomal_Su5_D2-typ_SF"/>
</dbReference>
<comment type="catalytic activity">
    <reaction evidence="11 12">
        <text>a UDP-3-O-[(3R)-3-hydroxyacyl]-N-acetyl-alpha-D-glucosamine + H2O = a UDP-3-O-[(3R)-3-hydroxyacyl]-alpha-D-glucosamine + acetate</text>
        <dbReference type="Rhea" id="RHEA:67816"/>
        <dbReference type="ChEBI" id="CHEBI:15377"/>
        <dbReference type="ChEBI" id="CHEBI:30089"/>
        <dbReference type="ChEBI" id="CHEBI:137740"/>
        <dbReference type="ChEBI" id="CHEBI:173225"/>
        <dbReference type="EC" id="3.5.1.108"/>
    </reaction>
</comment>
<evidence type="ECO:0000313" key="13">
    <source>
        <dbReference type="EMBL" id="BDV43887.1"/>
    </source>
</evidence>
<dbReference type="Proteomes" id="UP001317705">
    <property type="component" value="Chromosome"/>
</dbReference>
<dbReference type="InterPro" id="IPR004463">
    <property type="entry name" value="UDP-acyl_GlcNac_deAcase"/>
</dbReference>
<feature type="binding site" evidence="12">
    <location>
        <position position="237"/>
    </location>
    <ligand>
        <name>Zn(2+)</name>
        <dbReference type="ChEBI" id="CHEBI:29105"/>
    </ligand>
</feature>
<evidence type="ECO:0000256" key="7">
    <source>
        <dbReference type="ARBA" id="ARBA00022723"/>
    </source>
</evidence>
<evidence type="ECO:0000256" key="4">
    <source>
        <dbReference type="ARBA" id="ARBA00012745"/>
    </source>
</evidence>
<dbReference type="Pfam" id="PF03331">
    <property type="entry name" value="LpxC"/>
    <property type="match status" value="1"/>
</dbReference>
<feature type="binding site" evidence="12">
    <location>
        <position position="233"/>
    </location>
    <ligand>
        <name>Zn(2+)</name>
        <dbReference type="ChEBI" id="CHEBI:29105"/>
    </ligand>
</feature>
<comment type="function">
    <text evidence="2 12">Catalyzes the hydrolysis of UDP-3-O-myristoyl-N-acetylglucosamine to form UDP-3-O-myristoylglucosamine and acetate, the committed step in lipid A biosynthesis.</text>
</comment>
<keyword evidence="9 12" id="KW-0862">Zinc</keyword>
<evidence type="ECO:0000256" key="6">
    <source>
        <dbReference type="ARBA" id="ARBA00022556"/>
    </source>
</evidence>
<dbReference type="HAMAP" id="MF_00388">
    <property type="entry name" value="LpxC"/>
    <property type="match status" value="1"/>
</dbReference>
<sequence length="304" mass="32595">MQQTLNSKISFTGVGVHTGRETSVTIRPAAAGTGIVFHRIDLVPPVSIEANAATVVNTRLSTTIGRAGATVSTIEHLVAALRGLGIDNAHIDIDGPEVPIMDGSAAPFVAGLLQAGRQSLGRPRKCLVVKKSFTVSDGDKQVTVVPSRSFRISFDLQFSHPAVSSQSQTIRFSEEEFIGGFAPARTFGFLAEVETLKANGLARGGSLENVVVIGDEGVLNPEGLRYADEFVRHKILDTIGDLTLAGIPIIGHVKSRKSGHELNHRFVQELLARRDCWELVEAGDREGRPERLPLAAPELAWAKA</sequence>
<comment type="pathway">
    <text evidence="3 12">Glycolipid biosynthesis; lipid IV(A) biosynthesis; lipid IV(A) from (3R)-3-hydroxytetradecanoyl-[acyl-carrier-protein] and UDP-N-acetyl-alpha-D-glucosamine: step 2/6.</text>
</comment>
<keyword evidence="14" id="KW-1185">Reference proteome</keyword>
<keyword evidence="5 12" id="KW-0444">Lipid biosynthesis</keyword>